<dbReference type="InterPro" id="IPR005467">
    <property type="entry name" value="His_kinase_dom"/>
</dbReference>
<dbReference type="PROSITE" id="PS50112">
    <property type="entry name" value="PAS"/>
    <property type="match status" value="3"/>
</dbReference>
<feature type="modified residue" description="4-aspartylphosphate" evidence="6">
    <location>
        <position position="896"/>
    </location>
</feature>
<keyword evidence="14" id="KW-1185">Reference proteome</keyword>
<comment type="catalytic activity">
    <reaction evidence="1">
        <text>ATP + protein L-histidine = ADP + protein N-phospho-L-histidine.</text>
        <dbReference type="EC" id="2.7.13.3"/>
    </reaction>
</comment>
<dbReference type="SMART" id="SM00448">
    <property type="entry name" value="REC"/>
    <property type="match status" value="1"/>
</dbReference>
<dbReference type="Gene3D" id="3.30.450.20">
    <property type="entry name" value="PAS domain"/>
    <property type="match status" value="4"/>
</dbReference>
<dbReference type="SUPFAM" id="SSF55785">
    <property type="entry name" value="PYP-like sensor domain (PAS domain)"/>
    <property type="match status" value="4"/>
</dbReference>
<proteinExistence type="predicted"/>
<dbReference type="InterPro" id="IPR001789">
    <property type="entry name" value="Sig_transdc_resp-reg_receiver"/>
</dbReference>
<dbReference type="GO" id="GO:0006355">
    <property type="term" value="P:regulation of DNA-templated transcription"/>
    <property type="evidence" value="ECO:0007669"/>
    <property type="project" value="InterPro"/>
</dbReference>
<feature type="domain" description="PAS" evidence="10">
    <location>
        <begin position="58"/>
        <end position="112"/>
    </location>
</feature>
<accession>A0A272EXT7</accession>
<dbReference type="InterPro" id="IPR036890">
    <property type="entry name" value="HATPase_C_sf"/>
</dbReference>
<dbReference type="CDD" id="cd00082">
    <property type="entry name" value="HisKA"/>
    <property type="match status" value="1"/>
</dbReference>
<dbReference type="Pfam" id="PF08448">
    <property type="entry name" value="PAS_4"/>
    <property type="match status" value="3"/>
</dbReference>
<evidence type="ECO:0000259" key="8">
    <source>
        <dbReference type="PROSITE" id="PS50109"/>
    </source>
</evidence>
<feature type="domain" description="PAS" evidence="10">
    <location>
        <begin position="331"/>
        <end position="377"/>
    </location>
</feature>
<dbReference type="CDD" id="cd16922">
    <property type="entry name" value="HATPase_EvgS-ArcB-TorS-like"/>
    <property type="match status" value="1"/>
</dbReference>
<evidence type="ECO:0000259" key="10">
    <source>
        <dbReference type="PROSITE" id="PS50112"/>
    </source>
</evidence>
<reference evidence="12 13" key="2">
    <citation type="submission" date="2017-07" db="EMBL/GenBank/DDBJ databases">
        <title>Candidatus Dactylopiibacterium carminicum, a nitrogen-fixing symbiont of the cochineal insect Dactylopius coccus and Dactylopius opuntiae (Hemiptera: Coccoidea: Dactylopiidae).</title>
        <authorList>
            <person name="Vera A."/>
        </authorList>
    </citation>
    <scope>NUCLEOTIDE SEQUENCE [LARGE SCALE GENOMIC DNA]</scope>
    <source>
        <strain evidence="12 13">NFDCM</strain>
    </source>
</reference>
<feature type="domain" description="Histidine kinase" evidence="8">
    <location>
        <begin position="608"/>
        <end position="827"/>
    </location>
</feature>
<dbReference type="SUPFAM" id="SSF47384">
    <property type="entry name" value="Homodimeric domain of signal transducing histidine kinase"/>
    <property type="match status" value="1"/>
</dbReference>
<dbReference type="CDD" id="cd17546">
    <property type="entry name" value="REC_hyHK_CKI1_RcsC-like"/>
    <property type="match status" value="1"/>
</dbReference>
<dbReference type="InterPro" id="IPR013767">
    <property type="entry name" value="PAS_fold"/>
</dbReference>
<evidence type="ECO:0000259" key="9">
    <source>
        <dbReference type="PROSITE" id="PS50110"/>
    </source>
</evidence>
<dbReference type="OrthoDB" id="5290456at2"/>
<dbReference type="Pfam" id="PF02518">
    <property type="entry name" value="HATPase_c"/>
    <property type="match status" value="1"/>
</dbReference>
<sequence length="986" mass="109432">MSFARILLIHLAVTLVALLLSWVMAPSAMLALVLLAAALLLAQWFQHRYRQQRMREEVQRSLQALLEVIPAPTYAKDNQARYLLANKAFLESHGLSAEQVIGKTALEIFDEDYGREIFAEDTYVLGGATLLKDERRPNPLTGEDRFQRVSKQCHRLSDGQRVIIGCNFDITHWHASEQAQKQALAIESIQREQLQTFIQHLIDVFPEPVYLKDANHRYVLVNEAFAKERRRDKASLIGCSSRDLASSEEIANIAESEDDLVLAGGEVTKEQHTTLPGSTEEVFRIVRKRRCQDPDGRALVLGAHFYITEWKLAERRLQEAVARETDLRQRTQAFIQRLIDVIPQPVYVKDADSRYLMVNKAMVRDSERTSEDLLGHSPQDLGCSAEYAHNVEEEDRAILGEGLVVLKEEHIVHPYTGQDAFRVISKQACLDANGRQVIVGSNFDITPWRRAELALQAALRKQSQLLYFFQDIFDTLPTPIFVEDRDGLFVMANRALSRALGVFRQSLPGQSSQQLGLPPLPDDMPLELSQDHGGDPRIHERSLRLELEKGMPRHYVLLDTVSSGADAQPVRIGVLSDITAIREAETSWQRAKQLAEQANVAKSAFLANMSHEIRTPISGVIGTLRLALREARVPEKARHFIATGLSSAESLLGILNDILDFSKIEAGELQIEHIPLDLPLLLDDSMLIMRHAAREKGLRFMLDVAPALPRWILGDPVRIRQVLVNLAGNAIKFTHHGRITVTVDVDTGEGRILFAVRDTGIGIPPEVVGKLFQKFQQADHSTTRRFGGTGLGLAICRELVEAMGGVIGVESREGEGSCFRFTLPLHPAQAADDAPPPLPTPTLPSLRLLCAEDSAVNRLILQAQLEHLGQQCIFVENGREALTKLAAEDFDAVLMDGRMPEMDGDEATRLIRAGGPDGTPVRNAAIPVIALTANASVEDREAYLGAGMNDFITKPIDEQRLAAALTRVVSNLAAAGIPLIEDRATN</sequence>
<dbReference type="Proteomes" id="UP000216107">
    <property type="component" value="Unassembled WGS sequence"/>
</dbReference>
<gene>
    <name evidence="11" type="ORF">BGI27_02040</name>
    <name evidence="12" type="ORF">CGU29_02125</name>
</gene>
<evidence type="ECO:0000256" key="3">
    <source>
        <dbReference type="ARBA" id="ARBA00022553"/>
    </source>
</evidence>
<comment type="caution">
    <text evidence="12">The sequence shown here is derived from an EMBL/GenBank/DDBJ whole genome shotgun (WGS) entry which is preliminary data.</text>
</comment>
<dbReference type="Gene3D" id="3.30.565.10">
    <property type="entry name" value="Histidine kinase-like ATPase, C-terminal domain"/>
    <property type="match status" value="1"/>
</dbReference>
<evidence type="ECO:0000313" key="14">
    <source>
        <dbReference type="Proteomes" id="UP000623509"/>
    </source>
</evidence>
<dbReference type="PROSITE" id="PS50110">
    <property type="entry name" value="RESPONSE_REGULATORY"/>
    <property type="match status" value="1"/>
</dbReference>
<evidence type="ECO:0000256" key="1">
    <source>
        <dbReference type="ARBA" id="ARBA00000085"/>
    </source>
</evidence>
<dbReference type="InterPro" id="IPR003594">
    <property type="entry name" value="HATPase_dom"/>
</dbReference>
<dbReference type="GO" id="GO:0000155">
    <property type="term" value="F:phosphorelay sensor kinase activity"/>
    <property type="evidence" value="ECO:0007669"/>
    <property type="project" value="InterPro"/>
</dbReference>
<dbReference type="PANTHER" id="PTHR43047">
    <property type="entry name" value="TWO-COMPONENT HISTIDINE PROTEIN KINASE"/>
    <property type="match status" value="1"/>
</dbReference>
<evidence type="ECO:0000313" key="12">
    <source>
        <dbReference type="EMBL" id="PAS94932.1"/>
    </source>
</evidence>
<evidence type="ECO:0000256" key="7">
    <source>
        <dbReference type="SAM" id="MobiDB-lite"/>
    </source>
</evidence>
<feature type="domain" description="Response regulatory" evidence="9">
    <location>
        <begin position="847"/>
        <end position="969"/>
    </location>
</feature>
<dbReference type="Gene3D" id="3.40.50.2300">
    <property type="match status" value="1"/>
</dbReference>
<dbReference type="Pfam" id="PF00512">
    <property type="entry name" value="HisKA"/>
    <property type="match status" value="1"/>
</dbReference>
<dbReference type="InterPro" id="IPR000014">
    <property type="entry name" value="PAS"/>
</dbReference>
<evidence type="ECO:0000256" key="2">
    <source>
        <dbReference type="ARBA" id="ARBA00012438"/>
    </source>
</evidence>
<dbReference type="RefSeq" id="WP_095523256.1">
    <property type="nucleotide sequence ID" value="NZ_MDUX01000004.1"/>
</dbReference>
<dbReference type="InterPro" id="IPR004358">
    <property type="entry name" value="Sig_transdc_His_kin-like_C"/>
</dbReference>
<dbReference type="SMART" id="SM00091">
    <property type="entry name" value="PAS"/>
    <property type="match status" value="4"/>
</dbReference>
<dbReference type="InterPro" id="IPR013656">
    <property type="entry name" value="PAS_4"/>
</dbReference>
<dbReference type="SUPFAM" id="SSF55874">
    <property type="entry name" value="ATPase domain of HSP90 chaperone/DNA topoisomerase II/histidine kinase"/>
    <property type="match status" value="1"/>
</dbReference>
<keyword evidence="4" id="KW-0808">Transferase</keyword>
<dbReference type="AlphaFoldDB" id="A0A272EXT7"/>
<dbReference type="InterPro" id="IPR011006">
    <property type="entry name" value="CheY-like_superfamily"/>
</dbReference>
<dbReference type="SUPFAM" id="SSF52172">
    <property type="entry name" value="CheY-like"/>
    <property type="match status" value="1"/>
</dbReference>
<evidence type="ECO:0000256" key="4">
    <source>
        <dbReference type="ARBA" id="ARBA00022679"/>
    </source>
</evidence>
<organism evidence="12 13">
    <name type="scientific">Candidatus Dactylopiibacterium carminicum</name>
    <dbReference type="NCBI Taxonomy" id="857335"/>
    <lineage>
        <taxon>Bacteria</taxon>
        <taxon>Pseudomonadati</taxon>
        <taxon>Pseudomonadota</taxon>
        <taxon>Betaproteobacteria</taxon>
        <taxon>Rhodocyclales</taxon>
        <taxon>Rhodocyclaceae</taxon>
        <taxon>Candidatus Dactylopiibacterium</taxon>
    </lineage>
</organism>
<dbReference type="Pfam" id="PF00072">
    <property type="entry name" value="Response_reg"/>
    <property type="match status" value="1"/>
</dbReference>
<dbReference type="InterPro" id="IPR003661">
    <property type="entry name" value="HisK_dim/P_dom"/>
</dbReference>
<dbReference type="EMBL" id="MDUX01000004">
    <property type="protein sequence ID" value="KAF7600500.1"/>
    <property type="molecule type" value="Genomic_DNA"/>
</dbReference>
<dbReference type="Gene3D" id="1.10.287.130">
    <property type="match status" value="1"/>
</dbReference>
<protein>
    <recommendedName>
        <fullName evidence="2">histidine kinase</fullName>
        <ecNumber evidence="2">2.7.13.3</ecNumber>
    </recommendedName>
</protein>
<dbReference type="NCBIfam" id="TIGR00229">
    <property type="entry name" value="sensory_box"/>
    <property type="match status" value="2"/>
</dbReference>
<evidence type="ECO:0000256" key="5">
    <source>
        <dbReference type="ARBA" id="ARBA00022777"/>
    </source>
</evidence>
<evidence type="ECO:0000313" key="13">
    <source>
        <dbReference type="Proteomes" id="UP000216107"/>
    </source>
</evidence>
<dbReference type="EC" id="2.7.13.3" evidence="2"/>
<reference evidence="11 14" key="1">
    <citation type="submission" date="2016-08" db="EMBL/GenBank/DDBJ databases">
        <title>Candidatus Dactylopiibacterium carminicum genome sequence.</title>
        <authorList>
            <person name="Ramirez-Puebla S.T."/>
            <person name="Ormeno-Orrillo E."/>
            <person name="Vera-Ponce De Leon A."/>
            <person name="Luis L."/>
            <person name="Sanchez-Flores A."/>
            <person name="Monica R."/>
            <person name="Martinez-Romero E."/>
        </authorList>
    </citation>
    <scope>NUCLEOTIDE SEQUENCE [LARGE SCALE GENOMIC DNA]</scope>
    <source>
        <strain evidence="11">END1</strain>
    </source>
</reference>
<dbReference type="InterPro" id="IPR036097">
    <property type="entry name" value="HisK_dim/P_sf"/>
</dbReference>
<evidence type="ECO:0000313" key="11">
    <source>
        <dbReference type="EMBL" id="KAF7600500.1"/>
    </source>
</evidence>
<dbReference type="PROSITE" id="PS50109">
    <property type="entry name" value="HIS_KIN"/>
    <property type="match status" value="1"/>
</dbReference>
<dbReference type="Proteomes" id="UP000623509">
    <property type="component" value="Unassembled WGS sequence"/>
</dbReference>
<dbReference type="Pfam" id="PF00989">
    <property type="entry name" value="PAS"/>
    <property type="match status" value="1"/>
</dbReference>
<dbReference type="SMART" id="SM00387">
    <property type="entry name" value="HATPase_c"/>
    <property type="match status" value="1"/>
</dbReference>
<dbReference type="FunFam" id="3.30.565.10:FF:000078">
    <property type="entry name" value="Two-component sensor histidine kinase"/>
    <property type="match status" value="1"/>
</dbReference>
<keyword evidence="5" id="KW-0418">Kinase</keyword>
<name>A0A272EXT7_9RHOO</name>
<dbReference type="PANTHER" id="PTHR43047:SF64">
    <property type="entry name" value="HISTIDINE KINASE CONTAINING CHEY-HOMOLOGOUS RECEIVER DOMAIN AND PAS DOMAIN-RELATED"/>
    <property type="match status" value="1"/>
</dbReference>
<dbReference type="PRINTS" id="PR00344">
    <property type="entry name" value="BCTRLSENSOR"/>
</dbReference>
<feature type="domain" description="PAS" evidence="10">
    <location>
        <begin position="469"/>
        <end position="511"/>
    </location>
</feature>
<dbReference type="EMBL" id="NMRN01000003">
    <property type="protein sequence ID" value="PAS94932.1"/>
    <property type="molecule type" value="Genomic_DNA"/>
</dbReference>
<dbReference type="InterPro" id="IPR035965">
    <property type="entry name" value="PAS-like_dom_sf"/>
</dbReference>
<keyword evidence="3 6" id="KW-0597">Phosphoprotein</keyword>
<evidence type="ECO:0000256" key="6">
    <source>
        <dbReference type="PROSITE-ProRule" id="PRU00169"/>
    </source>
</evidence>
<dbReference type="SMART" id="SM00388">
    <property type="entry name" value="HisKA"/>
    <property type="match status" value="1"/>
</dbReference>
<feature type="region of interest" description="Disordered" evidence="7">
    <location>
        <begin position="509"/>
        <end position="537"/>
    </location>
</feature>